<evidence type="ECO:0000313" key="2">
    <source>
        <dbReference type="EMBL" id="KAJ2902926.1"/>
    </source>
</evidence>
<keyword evidence="1" id="KW-0732">Signal</keyword>
<organism evidence="2 3">
    <name type="scientific">Zalerion maritima</name>
    <dbReference type="NCBI Taxonomy" id="339359"/>
    <lineage>
        <taxon>Eukaryota</taxon>
        <taxon>Fungi</taxon>
        <taxon>Dikarya</taxon>
        <taxon>Ascomycota</taxon>
        <taxon>Pezizomycotina</taxon>
        <taxon>Sordariomycetes</taxon>
        <taxon>Lulworthiomycetidae</taxon>
        <taxon>Lulworthiales</taxon>
        <taxon>Lulworthiaceae</taxon>
        <taxon>Zalerion</taxon>
    </lineage>
</organism>
<dbReference type="AlphaFoldDB" id="A0AAD5RS76"/>
<accession>A0AAD5RS76</accession>
<protein>
    <submittedName>
        <fullName evidence="2">DNase1 protein</fullName>
    </submittedName>
</protein>
<evidence type="ECO:0000313" key="3">
    <source>
        <dbReference type="Proteomes" id="UP001201980"/>
    </source>
</evidence>
<sequence length="184" mass="19681">MKAFATIVTLLASVVAVAANTVSFIGEDSTTRTVYFTPNEGGSEIDAVTVEGGASVSVDFPDSWVGNWYAIKEGDENIPGMLGEVAFNAWGDITFFDVSAIVNADDKDNVKLIYPASGMIPTSGCESFPCDNAYYLPDDVQTKATSESELICTLGSSSSDKKRDLEAESPLPNFKRDFVLGKYA</sequence>
<evidence type="ECO:0000256" key="1">
    <source>
        <dbReference type="SAM" id="SignalP"/>
    </source>
</evidence>
<proteinExistence type="predicted"/>
<gene>
    <name evidence="2" type="ORF">MKZ38_010657</name>
</gene>
<dbReference type="Proteomes" id="UP001201980">
    <property type="component" value="Unassembled WGS sequence"/>
</dbReference>
<name>A0AAD5RS76_9PEZI</name>
<comment type="caution">
    <text evidence="2">The sequence shown here is derived from an EMBL/GenBank/DDBJ whole genome shotgun (WGS) entry which is preliminary data.</text>
</comment>
<feature type="signal peptide" evidence="1">
    <location>
        <begin position="1"/>
        <end position="19"/>
    </location>
</feature>
<keyword evidence="3" id="KW-1185">Reference proteome</keyword>
<feature type="chain" id="PRO_5042084036" evidence="1">
    <location>
        <begin position="20"/>
        <end position="184"/>
    </location>
</feature>
<dbReference type="EMBL" id="JAKWBI020000096">
    <property type="protein sequence ID" value="KAJ2902926.1"/>
    <property type="molecule type" value="Genomic_DNA"/>
</dbReference>
<reference evidence="2" key="1">
    <citation type="submission" date="2022-07" db="EMBL/GenBank/DDBJ databases">
        <title>Draft genome sequence of Zalerion maritima ATCC 34329, a (micro)plastics degrading marine fungus.</title>
        <authorList>
            <person name="Paco A."/>
            <person name="Goncalves M.F.M."/>
            <person name="Rocha-Santos T.A.P."/>
            <person name="Alves A."/>
        </authorList>
    </citation>
    <scope>NUCLEOTIDE SEQUENCE</scope>
    <source>
        <strain evidence="2">ATCC 34329</strain>
    </source>
</reference>